<accession>A0A1F5CCA9</accession>
<reference evidence="1 2" key="1">
    <citation type="journal article" date="2016" name="Nat. Commun.">
        <title>Thousands of microbial genomes shed light on interconnected biogeochemical processes in an aquifer system.</title>
        <authorList>
            <person name="Anantharaman K."/>
            <person name="Brown C.T."/>
            <person name="Hug L.A."/>
            <person name="Sharon I."/>
            <person name="Castelle C.J."/>
            <person name="Probst A.J."/>
            <person name="Thomas B.C."/>
            <person name="Singh A."/>
            <person name="Wilkins M.J."/>
            <person name="Karaoz U."/>
            <person name="Brodie E.L."/>
            <person name="Williams K.H."/>
            <person name="Hubbard S.S."/>
            <person name="Banfield J.F."/>
        </authorList>
    </citation>
    <scope>NUCLEOTIDE SEQUENCE [LARGE SCALE GENOMIC DNA]</scope>
</reference>
<comment type="caution">
    <text evidence="1">The sequence shown here is derived from an EMBL/GenBank/DDBJ whole genome shotgun (WGS) entry which is preliminary data.</text>
</comment>
<sequence>MTNQQIIDQIESLLAQLKQSLNTWNGNSRHDNKNHQLISKPGRGFYGLTGNIYELLEGGFFNDPKTISDLQKKLKDRGVNRPTTTIMPSLKLLIDKKILDRNKPDKGLYNYFKR</sequence>
<evidence type="ECO:0008006" key="3">
    <source>
        <dbReference type="Google" id="ProtNLM"/>
    </source>
</evidence>
<dbReference type="EMBL" id="MEYV01000008">
    <property type="protein sequence ID" value="OGD40458.1"/>
    <property type="molecule type" value="Genomic_DNA"/>
</dbReference>
<proteinExistence type="predicted"/>
<dbReference type="Proteomes" id="UP000177197">
    <property type="component" value="Unassembled WGS sequence"/>
</dbReference>
<dbReference type="AlphaFoldDB" id="A0A1F5CCA9"/>
<evidence type="ECO:0000313" key="1">
    <source>
        <dbReference type="EMBL" id="OGD40458.1"/>
    </source>
</evidence>
<name>A0A1F5CCA9_9BACT</name>
<organism evidence="1 2">
    <name type="scientific">Candidatus Azambacteria bacterium RIFCSPLOWO2_02_FULL_44_14</name>
    <dbReference type="NCBI Taxonomy" id="1797306"/>
    <lineage>
        <taxon>Bacteria</taxon>
        <taxon>Candidatus Azamiibacteriota</taxon>
    </lineage>
</organism>
<evidence type="ECO:0000313" key="2">
    <source>
        <dbReference type="Proteomes" id="UP000177197"/>
    </source>
</evidence>
<gene>
    <name evidence="1" type="ORF">A3I30_00040</name>
</gene>
<protein>
    <recommendedName>
        <fullName evidence="3">HTH HARE-type domain-containing protein</fullName>
    </recommendedName>
</protein>